<dbReference type="AlphaFoldDB" id="A0A1H9CU64"/>
<name>A0A1H9CU64_9GAMM</name>
<dbReference type="PANTHER" id="PTHR33508">
    <property type="entry name" value="UPF0056 MEMBRANE PROTEIN YHCE"/>
    <property type="match status" value="1"/>
</dbReference>
<dbReference type="PANTHER" id="PTHR33508:SF10">
    <property type="entry name" value="UPF0056 INNER MEMBRANE PROTEIN YHGN"/>
    <property type="match status" value="1"/>
</dbReference>
<evidence type="ECO:0000313" key="9">
    <source>
        <dbReference type="Proteomes" id="UP000199233"/>
    </source>
</evidence>
<feature type="transmembrane region" description="Helical" evidence="7">
    <location>
        <begin position="174"/>
        <end position="193"/>
    </location>
</feature>
<feature type="transmembrane region" description="Helical" evidence="7">
    <location>
        <begin position="70"/>
        <end position="88"/>
    </location>
</feature>
<dbReference type="OrthoDB" id="21094at2"/>
<comment type="similarity">
    <text evidence="2 7">Belongs to the UPF0056 (MarC) family.</text>
</comment>
<evidence type="ECO:0000256" key="7">
    <source>
        <dbReference type="RuleBase" id="RU362048"/>
    </source>
</evidence>
<gene>
    <name evidence="8" type="ORF">SAMN04488038_103164</name>
</gene>
<dbReference type="GO" id="GO:0005886">
    <property type="term" value="C:plasma membrane"/>
    <property type="evidence" value="ECO:0007669"/>
    <property type="project" value="UniProtKB-SubCell"/>
</dbReference>
<proteinExistence type="inferred from homology"/>
<feature type="transmembrane region" description="Helical" evidence="7">
    <location>
        <begin position="133"/>
        <end position="153"/>
    </location>
</feature>
<evidence type="ECO:0000256" key="4">
    <source>
        <dbReference type="ARBA" id="ARBA00022692"/>
    </source>
</evidence>
<feature type="transmembrane region" description="Helical" evidence="7">
    <location>
        <begin position="6"/>
        <end position="27"/>
    </location>
</feature>
<comment type="subcellular location">
    <subcellularLocation>
        <location evidence="1 7">Cell membrane</location>
        <topology evidence="1 7">Multi-pass membrane protein</topology>
    </subcellularLocation>
</comment>
<dbReference type="EMBL" id="FOFS01000003">
    <property type="protein sequence ID" value="SEQ04118.1"/>
    <property type="molecule type" value="Genomic_DNA"/>
</dbReference>
<keyword evidence="6 7" id="KW-0472">Membrane</keyword>
<dbReference type="RefSeq" id="WP_093282858.1">
    <property type="nucleotide sequence ID" value="NZ_FOFS01000003.1"/>
</dbReference>
<keyword evidence="9" id="KW-1185">Reference proteome</keyword>
<keyword evidence="4 7" id="KW-0812">Transmembrane</keyword>
<dbReference type="NCBIfam" id="TIGR00427">
    <property type="entry name" value="NAAT family transporter"/>
    <property type="match status" value="1"/>
</dbReference>
<sequence length="200" mass="21771">MSLTSAAVMLFLVMDPLGNLPLFLVALKNVPRERHRRIILRELCIALGFLLLFLFAGGPLLRLLGLSEPALGIAGGIILMLIALRMVFPSAEASLHETSSGEPFIVPLAIPYVAGPSALATVLLMMSRDPERWPVWTLAVCCAWAACVPFFLLSSRLRDLLGERGLTAVERLMGLILITLAVEMLMNGIRQFLAQAHLAT</sequence>
<reference evidence="8 9" key="1">
    <citation type="submission" date="2016-10" db="EMBL/GenBank/DDBJ databases">
        <authorList>
            <person name="de Groot N.N."/>
        </authorList>
    </citation>
    <scope>NUCLEOTIDE SEQUENCE [LARGE SCALE GENOMIC DNA]</scope>
    <source>
        <strain evidence="8 9">DSM 25927</strain>
    </source>
</reference>
<protein>
    <recommendedName>
        <fullName evidence="7">UPF0056 membrane protein</fullName>
    </recommendedName>
</protein>
<evidence type="ECO:0000256" key="1">
    <source>
        <dbReference type="ARBA" id="ARBA00004651"/>
    </source>
</evidence>
<keyword evidence="5 7" id="KW-1133">Transmembrane helix</keyword>
<feature type="transmembrane region" description="Helical" evidence="7">
    <location>
        <begin position="39"/>
        <end position="58"/>
    </location>
</feature>
<feature type="transmembrane region" description="Helical" evidence="7">
    <location>
        <begin position="109"/>
        <end position="127"/>
    </location>
</feature>
<dbReference type="Pfam" id="PF01914">
    <property type="entry name" value="MarC"/>
    <property type="match status" value="1"/>
</dbReference>
<evidence type="ECO:0000256" key="3">
    <source>
        <dbReference type="ARBA" id="ARBA00022475"/>
    </source>
</evidence>
<evidence type="ECO:0000256" key="6">
    <source>
        <dbReference type="ARBA" id="ARBA00023136"/>
    </source>
</evidence>
<keyword evidence="3" id="KW-1003">Cell membrane</keyword>
<dbReference type="STRING" id="489703.SAMN04488038_103164"/>
<accession>A0A1H9CU64</accession>
<dbReference type="Proteomes" id="UP000199233">
    <property type="component" value="Unassembled WGS sequence"/>
</dbReference>
<evidence type="ECO:0000256" key="2">
    <source>
        <dbReference type="ARBA" id="ARBA00009784"/>
    </source>
</evidence>
<organism evidence="8 9">
    <name type="scientific">Solimonas aquatica</name>
    <dbReference type="NCBI Taxonomy" id="489703"/>
    <lineage>
        <taxon>Bacteria</taxon>
        <taxon>Pseudomonadati</taxon>
        <taxon>Pseudomonadota</taxon>
        <taxon>Gammaproteobacteria</taxon>
        <taxon>Nevskiales</taxon>
        <taxon>Nevskiaceae</taxon>
        <taxon>Solimonas</taxon>
    </lineage>
</organism>
<dbReference type="InterPro" id="IPR002771">
    <property type="entry name" value="Multi_antbiot-R_MarC"/>
</dbReference>
<evidence type="ECO:0000256" key="5">
    <source>
        <dbReference type="ARBA" id="ARBA00022989"/>
    </source>
</evidence>
<evidence type="ECO:0000313" key="8">
    <source>
        <dbReference type="EMBL" id="SEQ04118.1"/>
    </source>
</evidence>